<gene>
    <name evidence="1" type="ORF">H8S20_01705</name>
</gene>
<organism evidence="1 2">
    <name type="scientific">Clostridium hominis</name>
    <dbReference type="NCBI Taxonomy" id="2763036"/>
    <lineage>
        <taxon>Bacteria</taxon>
        <taxon>Bacillati</taxon>
        <taxon>Bacillota</taxon>
        <taxon>Clostridia</taxon>
        <taxon>Eubacteriales</taxon>
        <taxon>Clostridiaceae</taxon>
        <taxon>Clostridium</taxon>
    </lineage>
</organism>
<protein>
    <recommendedName>
        <fullName evidence="3">Phage protein</fullName>
    </recommendedName>
</protein>
<dbReference type="EMBL" id="JACOOO010000001">
    <property type="protein sequence ID" value="MBC5627603.1"/>
    <property type="molecule type" value="Genomic_DNA"/>
</dbReference>
<keyword evidence="2" id="KW-1185">Reference proteome</keyword>
<reference evidence="1 2" key="1">
    <citation type="submission" date="2020-08" db="EMBL/GenBank/DDBJ databases">
        <title>Genome public.</title>
        <authorList>
            <person name="Liu C."/>
            <person name="Sun Q."/>
        </authorList>
    </citation>
    <scope>NUCLEOTIDE SEQUENCE [LARGE SCALE GENOMIC DNA]</scope>
    <source>
        <strain evidence="1 2">NSJ-6</strain>
    </source>
</reference>
<evidence type="ECO:0000313" key="2">
    <source>
        <dbReference type="Proteomes" id="UP000596929"/>
    </source>
</evidence>
<accession>A0ABR7D9Q4</accession>
<dbReference type="Proteomes" id="UP000596929">
    <property type="component" value="Unassembled WGS sequence"/>
</dbReference>
<sequence>MSLDKSYLRNKVKQAINLMPSDGLLIREIVNHYGEKEGYGKVADLKGVLYNSNNNRYPSIVLKDTGEIYNKVIKCFLVDYNNFSMLVKKGDFIFINNKCYKITDPGEEFEVYYEFKLEEYHLIWNNGTVRENDEICVINEISLECWENGI</sequence>
<dbReference type="RefSeq" id="WP_186859150.1">
    <property type="nucleotide sequence ID" value="NZ_JACOOO010000001.1"/>
</dbReference>
<proteinExistence type="predicted"/>
<comment type="caution">
    <text evidence="1">The sequence shown here is derived from an EMBL/GenBank/DDBJ whole genome shotgun (WGS) entry which is preliminary data.</text>
</comment>
<evidence type="ECO:0008006" key="3">
    <source>
        <dbReference type="Google" id="ProtNLM"/>
    </source>
</evidence>
<name>A0ABR7D9Q4_9CLOT</name>
<evidence type="ECO:0000313" key="1">
    <source>
        <dbReference type="EMBL" id="MBC5627603.1"/>
    </source>
</evidence>